<dbReference type="EMBL" id="LT838272">
    <property type="protein sequence ID" value="SMB96919.1"/>
    <property type="molecule type" value="Genomic_DNA"/>
</dbReference>
<keyword evidence="2" id="KW-1185">Reference proteome</keyword>
<sequence>MREVPRPLTEEEREWLRQALSLLSTGEYLGGGRWVDAETGQVLPLDPPIDPEPYLAQIERLQVVDMCRCGDPGCHTVRFQHYRPGKSVALVHTNTLDGRQLIVFVDEETELLTELEVI</sequence>
<dbReference type="Proteomes" id="UP000192569">
    <property type="component" value="Chromosome I"/>
</dbReference>
<name>A0A1W1VU94_9FIRM</name>
<gene>
    <name evidence="1" type="ORF">SAMN00808754_1708</name>
</gene>
<proteinExistence type="predicted"/>
<evidence type="ECO:0000313" key="1">
    <source>
        <dbReference type="EMBL" id="SMB96919.1"/>
    </source>
</evidence>
<dbReference type="RefSeq" id="WP_084665318.1">
    <property type="nucleotide sequence ID" value="NZ_LT838272.1"/>
</dbReference>
<reference evidence="1 2" key="1">
    <citation type="submission" date="2017-04" db="EMBL/GenBank/DDBJ databases">
        <authorList>
            <person name="Afonso C.L."/>
            <person name="Miller P.J."/>
            <person name="Scott M.A."/>
            <person name="Spackman E."/>
            <person name="Goraichik I."/>
            <person name="Dimitrov K.M."/>
            <person name="Suarez D.L."/>
            <person name="Swayne D.E."/>
        </authorList>
    </citation>
    <scope>NUCLEOTIDE SEQUENCE [LARGE SCALE GENOMIC DNA]</scope>
    <source>
        <strain evidence="1 2">ToBE</strain>
    </source>
</reference>
<accession>A0A1W1VU94</accession>
<organism evidence="1 2">
    <name type="scientific">Thermanaeromonas toyohensis ToBE</name>
    <dbReference type="NCBI Taxonomy" id="698762"/>
    <lineage>
        <taxon>Bacteria</taxon>
        <taxon>Bacillati</taxon>
        <taxon>Bacillota</taxon>
        <taxon>Clostridia</taxon>
        <taxon>Neomoorellales</taxon>
        <taxon>Neomoorellaceae</taxon>
        <taxon>Thermanaeromonas</taxon>
    </lineage>
</organism>
<evidence type="ECO:0000313" key="2">
    <source>
        <dbReference type="Proteomes" id="UP000192569"/>
    </source>
</evidence>
<dbReference type="STRING" id="698762.SAMN00808754_1708"/>
<dbReference type="OrthoDB" id="1724894at2"/>
<dbReference type="AlphaFoldDB" id="A0A1W1VU94"/>
<protein>
    <submittedName>
        <fullName evidence="1">Uncharacterized protein</fullName>
    </submittedName>
</protein>